<dbReference type="InterPro" id="IPR029060">
    <property type="entry name" value="PIN-like_dom_sf"/>
</dbReference>
<evidence type="ECO:0000256" key="3">
    <source>
        <dbReference type="ARBA" id="ARBA00022801"/>
    </source>
</evidence>
<dbReference type="Proteomes" id="UP001058860">
    <property type="component" value="Chromosome"/>
</dbReference>
<dbReference type="SUPFAM" id="SSF88723">
    <property type="entry name" value="PIN domain-like"/>
    <property type="match status" value="1"/>
</dbReference>
<evidence type="ECO:0000313" key="7">
    <source>
        <dbReference type="Proteomes" id="UP001058860"/>
    </source>
</evidence>
<organism evidence="6 7">
    <name type="scientific">Svornostia abyssi</name>
    <dbReference type="NCBI Taxonomy" id="2898438"/>
    <lineage>
        <taxon>Bacteria</taxon>
        <taxon>Bacillati</taxon>
        <taxon>Actinomycetota</taxon>
        <taxon>Thermoleophilia</taxon>
        <taxon>Solirubrobacterales</taxon>
        <taxon>Baekduiaceae</taxon>
        <taxon>Svornostia</taxon>
    </lineage>
</organism>
<evidence type="ECO:0000259" key="5">
    <source>
        <dbReference type="Pfam" id="PF01850"/>
    </source>
</evidence>
<dbReference type="Pfam" id="PF01850">
    <property type="entry name" value="PIN"/>
    <property type="match status" value="1"/>
</dbReference>
<dbReference type="CDD" id="cd09873">
    <property type="entry name" value="PIN_Pae0151-like"/>
    <property type="match status" value="1"/>
</dbReference>
<keyword evidence="7" id="KW-1185">Reference proteome</keyword>
<dbReference type="InterPro" id="IPR044153">
    <property type="entry name" value="PIN_Pae0151-like"/>
</dbReference>
<feature type="domain" description="PIN" evidence="5">
    <location>
        <begin position="15"/>
        <end position="109"/>
    </location>
</feature>
<protein>
    <submittedName>
        <fullName evidence="6">Type II toxin-antitoxin system VapC family toxin</fullName>
    </submittedName>
</protein>
<keyword evidence="2" id="KW-0479">Metal-binding</keyword>
<dbReference type="InterPro" id="IPR002716">
    <property type="entry name" value="PIN_dom"/>
</dbReference>
<accession>A0ABY5PIG0</accession>
<evidence type="ECO:0000256" key="4">
    <source>
        <dbReference type="ARBA" id="ARBA00022842"/>
    </source>
</evidence>
<dbReference type="Gene3D" id="3.40.50.1010">
    <property type="entry name" value="5'-nuclease"/>
    <property type="match status" value="1"/>
</dbReference>
<name>A0ABY5PIG0_9ACTN</name>
<sequence length="122" mass="13556">MAVASLVEDGGLKRLGDDLIAPPLMWSEARATLRLQVWQGRVPVQDGELMLDRLERLDVAPRAPARLGREAWAVARELGWARTYDAEYVALARLTGRRVVTLDGRLRRGADRLGLVVGIDEL</sequence>
<proteinExistence type="predicted"/>
<evidence type="ECO:0000313" key="6">
    <source>
        <dbReference type="EMBL" id="UUY04446.1"/>
    </source>
</evidence>
<gene>
    <name evidence="6" type="ORF">LRS13_02620</name>
</gene>
<evidence type="ECO:0000256" key="2">
    <source>
        <dbReference type="ARBA" id="ARBA00022723"/>
    </source>
</evidence>
<evidence type="ECO:0000256" key="1">
    <source>
        <dbReference type="ARBA" id="ARBA00022722"/>
    </source>
</evidence>
<reference evidence="7" key="1">
    <citation type="submission" date="2021-11" db="EMBL/GenBank/DDBJ databases">
        <title>Cultivation dependent microbiological survey of springs from the worlds oldest radium mine currently devoted to the extraction of radon-saturated water.</title>
        <authorList>
            <person name="Kapinusova G."/>
            <person name="Smrhova T."/>
            <person name="Strejcek M."/>
            <person name="Suman J."/>
            <person name="Jani K."/>
            <person name="Pajer P."/>
            <person name="Uhlik O."/>
        </authorList>
    </citation>
    <scope>NUCLEOTIDE SEQUENCE [LARGE SCALE GENOMIC DNA]</scope>
    <source>
        <strain evidence="7">J379</strain>
    </source>
</reference>
<keyword evidence="4" id="KW-0460">Magnesium</keyword>
<dbReference type="EMBL" id="CP088295">
    <property type="protein sequence ID" value="UUY04446.1"/>
    <property type="molecule type" value="Genomic_DNA"/>
</dbReference>
<keyword evidence="1" id="KW-0540">Nuclease</keyword>
<keyword evidence="3" id="KW-0378">Hydrolase</keyword>